<name>A0AAV4WGN0_9ARAC</name>
<gene>
    <name evidence="1" type="ORF">CDAR_405391</name>
</gene>
<protein>
    <submittedName>
        <fullName evidence="1">Uncharacterized protein</fullName>
    </submittedName>
</protein>
<reference evidence="1 2" key="1">
    <citation type="submission" date="2021-06" db="EMBL/GenBank/DDBJ databases">
        <title>Caerostris darwini draft genome.</title>
        <authorList>
            <person name="Kono N."/>
            <person name="Arakawa K."/>
        </authorList>
    </citation>
    <scope>NUCLEOTIDE SEQUENCE [LARGE SCALE GENOMIC DNA]</scope>
</reference>
<accession>A0AAV4WGN0</accession>
<dbReference type="AlphaFoldDB" id="A0AAV4WGN0"/>
<keyword evidence="2" id="KW-1185">Reference proteome</keyword>
<evidence type="ECO:0000313" key="2">
    <source>
        <dbReference type="Proteomes" id="UP001054837"/>
    </source>
</evidence>
<comment type="caution">
    <text evidence="1">The sequence shown here is derived from an EMBL/GenBank/DDBJ whole genome shotgun (WGS) entry which is preliminary data.</text>
</comment>
<sequence length="111" mass="12686">MNFTCLHFLKKRFCLPPPPTPLCSSKINRIDLGKQKSNRIFLDENKRRFSGNFCAGDGLLVLFSRSFFFPCSNPISMTGDKFDFTNEALLASKKGGYDSKSKFAEWAFFSY</sequence>
<dbReference type="EMBL" id="BPLQ01014608">
    <property type="protein sequence ID" value="GIY81354.1"/>
    <property type="molecule type" value="Genomic_DNA"/>
</dbReference>
<proteinExistence type="predicted"/>
<evidence type="ECO:0000313" key="1">
    <source>
        <dbReference type="EMBL" id="GIY81354.1"/>
    </source>
</evidence>
<dbReference type="Proteomes" id="UP001054837">
    <property type="component" value="Unassembled WGS sequence"/>
</dbReference>
<organism evidence="1 2">
    <name type="scientific">Caerostris darwini</name>
    <dbReference type="NCBI Taxonomy" id="1538125"/>
    <lineage>
        <taxon>Eukaryota</taxon>
        <taxon>Metazoa</taxon>
        <taxon>Ecdysozoa</taxon>
        <taxon>Arthropoda</taxon>
        <taxon>Chelicerata</taxon>
        <taxon>Arachnida</taxon>
        <taxon>Araneae</taxon>
        <taxon>Araneomorphae</taxon>
        <taxon>Entelegynae</taxon>
        <taxon>Araneoidea</taxon>
        <taxon>Araneidae</taxon>
        <taxon>Caerostris</taxon>
    </lineage>
</organism>